<dbReference type="PANTHER" id="PTHR47926">
    <property type="entry name" value="PENTATRICOPEPTIDE REPEAT-CONTAINING PROTEIN"/>
    <property type="match status" value="1"/>
</dbReference>
<dbReference type="PROSITE" id="PS51375">
    <property type="entry name" value="PPR"/>
    <property type="match status" value="5"/>
</dbReference>
<dbReference type="RefSeq" id="XP_004491724.2">
    <property type="nucleotide sequence ID" value="XM_004491667.3"/>
</dbReference>
<dbReference type="PANTHER" id="PTHR47926:SF376">
    <property type="entry name" value="TETRATRICOPEPTIDE-LIKE HELICAL DOMAIN SUPERFAMILY"/>
    <property type="match status" value="1"/>
</dbReference>
<accession>A0A1S2XMS4</accession>
<feature type="repeat" description="PPR" evidence="2">
    <location>
        <begin position="253"/>
        <end position="287"/>
    </location>
</feature>
<dbReference type="GO" id="GO:0009451">
    <property type="term" value="P:RNA modification"/>
    <property type="evidence" value="ECO:0007669"/>
    <property type="project" value="InterPro"/>
</dbReference>
<dbReference type="InterPro" id="IPR002885">
    <property type="entry name" value="PPR_rpt"/>
</dbReference>
<dbReference type="FunFam" id="1.25.40.10:FF:000184">
    <property type="entry name" value="Pentatricopeptide repeat-containing protein, chloroplastic"/>
    <property type="match status" value="1"/>
</dbReference>
<reference evidence="4" key="2">
    <citation type="submission" date="2025-08" db="UniProtKB">
        <authorList>
            <consortium name="RefSeq"/>
        </authorList>
    </citation>
    <scope>IDENTIFICATION</scope>
    <source>
        <tissue evidence="4">Etiolated seedlings</tissue>
    </source>
</reference>
<reference evidence="3" key="1">
    <citation type="journal article" date="2013" name="Nat. Biotechnol.">
        <title>Draft genome sequence of chickpea (Cicer arietinum) provides a resource for trait improvement.</title>
        <authorList>
            <person name="Varshney R.K."/>
            <person name="Song C."/>
            <person name="Saxena R.K."/>
            <person name="Azam S."/>
            <person name="Yu S."/>
            <person name="Sharpe A.G."/>
            <person name="Cannon S."/>
            <person name="Baek J."/>
            <person name="Rosen B.D."/>
            <person name="Tar'an B."/>
            <person name="Millan T."/>
            <person name="Zhang X."/>
            <person name="Ramsay L.D."/>
            <person name="Iwata A."/>
            <person name="Wang Y."/>
            <person name="Nelson W."/>
            <person name="Farmer A.D."/>
            <person name="Gaur P.M."/>
            <person name="Soderlund C."/>
            <person name="Penmetsa R.V."/>
            <person name="Xu C."/>
            <person name="Bharti A.K."/>
            <person name="He W."/>
            <person name="Winter P."/>
            <person name="Zhao S."/>
            <person name="Hane J.K."/>
            <person name="Carrasquilla-Garcia N."/>
            <person name="Condie J.A."/>
            <person name="Upadhyaya H.D."/>
            <person name="Luo M.C."/>
            <person name="Thudi M."/>
            <person name="Gowda C.L."/>
            <person name="Singh N.P."/>
            <person name="Lichtenzveig J."/>
            <person name="Gali K.K."/>
            <person name="Rubio J."/>
            <person name="Nadarajan N."/>
            <person name="Dolezel J."/>
            <person name="Bansal K.C."/>
            <person name="Xu X."/>
            <person name="Edwards D."/>
            <person name="Zhang G."/>
            <person name="Kahl G."/>
            <person name="Gil J."/>
            <person name="Singh K.B."/>
            <person name="Datta S.K."/>
            <person name="Jackson S.A."/>
            <person name="Wang J."/>
            <person name="Cook D.R."/>
        </authorList>
    </citation>
    <scope>NUCLEOTIDE SEQUENCE [LARGE SCALE GENOMIC DNA]</scope>
    <source>
        <strain evidence="3">cv. CDC Frontier</strain>
    </source>
</reference>
<dbReference type="InterPro" id="IPR011990">
    <property type="entry name" value="TPR-like_helical_dom_sf"/>
</dbReference>
<dbReference type="OrthoDB" id="185373at2759"/>
<dbReference type="Pfam" id="PF01535">
    <property type="entry name" value="PPR"/>
    <property type="match status" value="2"/>
</dbReference>
<proteinExistence type="predicted"/>
<dbReference type="FunFam" id="1.25.40.10:FF:000344">
    <property type="entry name" value="Pentatricopeptide repeat-containing protein"/>
    <property type="match status" value="1"/>
</dbReference>
<evidence type="ECO:0000313" key="4">
    <source>
        <dbReference type="RefSeq" id="XP_004491724.2"/>
    </source>
</evidence>
<dbReference type="Pfam" id="PF20431">
    <property type="entry name" value="E_motif"/>
    <property type="match status" value="1"/>
</dbReference>
<gene>
    <name evidence="4" type="primary">LOC101499648</name>
</gene>
<feature type="repeat" description="PPR" evidence="2">
    <location>
        <begin position="190"/>
        <end position="224"/>
    </location>
</feature>
<organism evidence="3 4">
    <name type="scientific">Cicer arietinum</name>
    <name type="common">Chickpea</name>
    <name type="synonym">Garbanzo</name>
    <dbReference type="NCBI Taxonomy" id="3827"/>
    <lineage>
        <taxon>Eukaryota</taxon>
        <taxon>Viridiplantae</taxon>
        <taxon>Streptophyta</taxon>
        <taxon>Embryophyta</taxon>
        <taxon>Tracheophyta</taxon>
        <taxon>Spermatophyta</taxon>
        <taxon>Magnoliopsida</taxon>
        <taxon>eudicotyledons</taxon>
        <taxon>Gunneridae</taxon>
        <taxon>Pentapetalae</taxon>
        <taxon>rosids</taxon>
        <taxon>fabids</taxon>
        <taxon>Fabales</taxon>
        <taxon>Fabaceae</taxon>
        <taxon>Papilionoideae</taxon>
        <taxon>50 kb inversion clade</taxon>
        <taxon>NPAAA clade</taxon>
        <taxon>Hologalegina</taxon>
        <taxon>IRL clade</taxon>
        <taxon>Cicereae</taxon>
        <taxon>Cicer</taxon>
    </lineage>
</organism>
<feature type="repeat" description="PPR" evidence="2">
    <location>
        <begin position="355"/>
        <end position="389"/>
    </location>
</feature>
<evidence type="ECO:0000256" key="1">
    <source>
        <dbReference type="ARBA" id="ARBA00022737"/>
    </source>
</evidence>
<dbReference type="Pfam" id="PF13041">
    <property type="entry name" value="PPR_2"/>
    <property type="match status" value="3"/>
</dbReference>
<dbReference type="Gene3D" id="1.25.40.10">
    <property type="entry name" value="Tetratricopeptide repeat domain"/>
    <property type="match status" value="4"/>
</dbReference>
<keyword evidence="3" id="KW-1185">Reference proteome</keyword>
<dbReference type="InterPro" id="IPR046960">
    <property type="entry name" value="PPR_At4g14850-like_plant"/>
</dbReference>
<dbReference type="Proteomes" id="UP000087171">
    <property type="component" value="Chromosome Ca3"/>
</dbReference>
<dbReference type="InterPro" id="IPR046848">
    <property type="entry name" value="E_motif"/>
</dbReference>
<dbReference type="NCBIfam" id="TIGR00756">
    <property type="entry name" value="PPR"/>
    <property type="match status" value="4"/>
</dbReference>
<name>A0A1S2XMS4_CICAR</name>
<evidence type="ECO:0000313" key="3">
    <source>
        <dbReference type="Proteomes" id="UP000087171"/>
    </source>
</evidence>
<keyword evidence="1" id="KW-0677">Repeat</keyword>
<dbReference type="AlphaFoldDB" id="A0A1S2XMS4"/>
<feature type="repeat" description="PPR" evidence="2">
    <location>
        <begin position="492"/>
        <end position="526"/>
    </location>
</feature>
<protein>
    <submittedName>
        <fullName evidence="4">LOW QUALITY PROTEIN: pentatricopeptide repeat-containing protein At1g06143-like</fullName>
    </submittedName>
</protein>
<evidence type="ECO:0000256" key="2">
    <source>
        <dbReference type="PROSITE-ProRule" id="PRU00708"/>
    </source>
</evidence>
<feature type="repeat" description="PPR" evidence="2">
    <location>
        <begin position="89"/>
        <end position="123"/>
    </location>
</feature>
<dbReference type="GO" id="GO:0003723">
    <property type="term" value="F:RNA binding"/>
    <property type="evidence" value="ECO:0007669"/>
    <property type="project" value="InterPro"/>
</dbReference>
<sequence length="581" mass="65676">MLATKQFSIPKHTVQHYNNNNVHSLKDTILSHIKQCSGAKPLLESIYATMIKTNFNQDCFLMNQFITAFSISSHINLATSTFTQIKKPNTLVYNALIKACVHCHSSHKALLHYIHMLQNGVVPSSYSFSSLIKACTLLTDHVNGKLLHGHVWKNGFSTHVFVQTTLVEFYSNLGQVCDSRKVFDEMSERDVYAWTTMISAHVRNNDVEFAEKLFDEMPERKNTATWNAVIDGYAKLGDIEHVEVLFSKIPSKDIISWTTLMSCYSKNKRYGEVVKLFHEMVNEGMVFPDEVTITTVISACAHLGALGLGKEVHFYLMVNGFGLDVYIGSSLIDMYAKCGCVERSLLVFYKLREKNLFCWNSMIDGLATHGYAKEALRMFEKMVMEGMRPNGVTFVSILTACTHAGLIEEGRCFFASMIEDYCISPQVEHYGCMVDLLSKGGLLEDALEMIRGMGCEPNGFIWGALLNGCKVYRDLEIARVAVRNLMVLEPNNSGHYSLLVNMYAEVNRWSEVAKIRTEMKHLGVEKRCPGSSWIELNKEIHVFAASDKFHSSYGQVHLLLVELDEQLRLVEYVPESGSILY</sequence>